<dbReference type="SUPFAM" id="SSF50729">
    <property type="entry name" value="PH domain-like"/>
    <property type="match status" value="1"/>
</dbReference>
<dbReference type="InterPro" id="IPR036388">
    <property type="entry name" value="WH-like_DNA-bd_sf"/>
</dbReference>
<sequence length="377" mass="43145">MDCFDSILEFSLFKDEAEYAITNKVGLYDRETRLKEYDSGILRLTNQRMNPFLRSHGKIILFLNDKSSVHQGYLEQLHSQNALKEKVKSFVHDWECEICNHNNQGFTTKCESCGVAKASPKEWTCSTCTFLNKIDNTKCEMCGSAMGSDESLPLNIGSKYIKLSFRDTGFNNFVKKLQIALEEKAWYEEYLSFLGGIVKKLDNEEIEKDQLLNEAFKDLDSLMRKASEMINMAKSYAKSSGNNANNVFASLGLEVDLTNQFDVALARQIIKILDTWLDFQVVDVVDLYCILNKQRGTELLSPKDVLNACEQLSRMQGNYRMRRFESGDYEDEKIGERIQKYLDDKECFSAIEFAAAESLSIEVATEFIKVLRSVVLI</sequence>
<evidence type="ECO:0000256" key="2">
    <source>
        <dbReference type="ARBA" id="ARBA00022448"/>
    </source>
</evidence>
<dbReference type="Gene3D" id="2.30.29.30">
    <property type="entry name" value="Pleckstrin-homology domain (PH domain)/Phosphotyrosine-binding domain (PTB)"/>
    <property type="match status" value="2"/>
</dbReference>
<evidence type="ECO:0000313" key="11">
    <source>
        <dbReference type="EMBL" id="RKP19845.1"/>
    </source>
</evidence>
<dbReference type="Gene3D" id="6.10.140.260">
    <property type="match status" value="1"/>
</dbReference>
<accession>A0A4P9YK73</accession>
<keyword evidence="6 8" id="KW-0653">Protein transport</keyword>
<dbReference type="Gene3D" id="1.10.10.10">
    <property type="entry name" value="Winged helix-like DNA-binding domain superfamily/Winged helix DNA-binding domain"/>
    <property type="match status" value="1"/>
</dbReference>
<evidence type="ECO:0000259" key="10">
    <source>
        <dbReference type="PROSITE" id="PS51495"/>
    </source>
</evidence>
<dbReference type="PROSITE" id="PS51495">
    <property type="entry name" value="GLUE"/>
    <property type="match status" value="1"/>
</dbReference>
<dbReference type="InterPro" id="IPR011993">
    <property type="entry name" value="PH-like_dom_sf"/>
</dbReference>
<dbReference type="PANTHER" id="PTHR13128">
    <property type="entry name" value="VACUOLAR PROTEIN-SORTING-ASSOCIATED PROTEIN 36"/>
    <property type="match status" value="1"/>
</dbReference>
<feature type="domain" description="RanBP2-type" evidence="9">
    <location>
        <begin position="88"/>
        <end position="119"/>
    </location>
</feature>
<dbReference type="PANTHER" id="PTHR13128:SF12">
    <property type="entry name" value="VACUOLAR PROTEIN-SORTING-ASSOCIATED PROTEIN 36"/>
    <property type="match status" value="1"/>
</dbReference>
<evidence type="ECO:0000256" key="6">
    <source>
        <dbReference type="ARBA" id="ARBA00022927"/>
    </source>
</evidence>
<evidence type="ECO:0000256" key="1">
    <source>
        <dbReference type="ARBA" id="ARBA00009697"/>
    </source>
</evidence>
<dbReference type="InterPro" id="IPR021648">
    <property type="entry name" value="GLUE_dom"/>
</dbReference>
<proteinExistence type="inferred from homology"/>
<dbReference type="AlphaFoldDB" id="A0A4P9YK73"/>
<keyword evidence="4 7" id="KW-0863">Zinc-finger</keyword>
<dbReference type="GO" id="GO:0031902">
    <property type="term" value="C:late endosome membrane"/>
    <property type="evidence" value="ECO:0007669"/>
    <property type="project" value="UniProtKB-UniRule"/>
</dbReference>
<evidence type="ECO:0000313" key="12">
    <source>
        <dbReference type="Proteomes" id="UP000281549"/>
    </source>
</evidence>
<feature type="domain" description="RanBP2-type" evidence="9">
    <location>
        <begin position="117"/>
        <end position="148"/>
    </location>
</feature>
<dbReference type="EMBL" id="ML005151">
    <property type="protein sequence ID" value="RKP19845.1"/>
    <property type="molecule type" value="Genomic_DNA"/>
</dbReference>
<keyword evidence="2 8" id="KW-0813">Transport</keyword>
<dbReference type="Pfam" id="PF04157">
    <property type="entry name" value="EAP30"/>
    <property type="match status" value="1"/>
</dbReference>
<dbReference type="Proteomes" id="UP000281549">
    <property type="component" value="Unassembled WGS sequence"/>
</dbReference>
<dbReference type="InterPro" id="IPR036390">
    <property type="entry name" value="WH_DNA-bd_sf"/>
</dbReference>
<comment type="similarity">
    <text evidence="1 8">Belongs to the VPS36 family.</text>
</comment>
<name>A0A4P9YK73_ROZAC</name>
<feature type="domain" description="GLUE N-terminal" evidence="10">
    <location>
        <begin position="1"/>
        <end position="193"/>
    </location>
</feature>
<dbReference type="GO" id="GO:0043130">
    <property type="term" value="F:ubiquitin binding"/>
    <property type="evidence" value="ECO:0007669"/>
    <property type="project" value="UniProtKB-UniRule"/>
</dbReference>
<dbReference type="GO" id="GO:0000814">
    <property type="term" value="C:ESCRT II complex"/>
    <property type="evidence" value="ECO:0007669"/>
    <property type="project" value="UniProtKB-UniRule"/>
</dbReference>
<comment type="subunit">
    <text evidence="8">Component of the endosomal sorting complex required for transport II (ESCRT-II).</text>
</comment>
<dbReference type="InterPro" id="IPR037855">
    <property type="entry name" value="Vps36"/>
</dbReference>
<keyword evidence="5" id="KW-0862">Zinc</keyword>
<evidence type="ECO:0000256" key="5">
    <source>
        <dbReference type="ARBA" id="ARBA00022833"/>
    </source>
</evidence>
<comment type="function">
    <text evidence="8">Component of the ESCRT-II complex (endosomal sorting complex required for transport II), which is required for multivesicular body (MVB) formation and sorting of endosomal cargo proteins into MVBs.</text>
</comment>
<evidence type="ECO:0000259" key="9">
    <source>
        <dbReference type="PROSITE" id="PS50199"/>
    </source>
</evidence>
<dbReference type="InterPro" id="IPR036443">
    <property type="entry name" value="Znf_RanBP2_sf"/>
</dbReference>
<organism evidence="11 12">
    <name type="scientific">Rozella allomycis (strain CSF55)</name>
    <dbReference type="NCBI Taxonomy" id="988480"/>
    <lineage>
        <taxon>Eukaryota</taxon>
        <taxon>Fungi</taxon>
        <taxon>Fungi incertae sedis</taxon>
        <taxon>Cryptomycota</taxon>
        <taxon>Cryptomycota incertae sedis</taxon>
        <taxon>Rozella</taxon>
    </lineage>
</organism>
<comment type="subcellular location">
    <subcellularLocation>
        <location evidence="8">Cytoplasm</location>
    </subcellularLocation>
    <subcellularLocation>
        <location evidence="8">Endosome</location>
    </subcellularLocation>
</comment>
<evidence type="ECO:0000256" key="4">
    <source>
        <dbReference type="ARBA" id="ARBA00022771"/>
    </source>
</evidence>
<gene>
    <name evidence="11" type="ORF">ROZALSC1DRAFT_28604</name>
</gene>
<dbReference type="PROSITE" id="PS50199">
    <property type="entry name" value="ZF_RANBP2_2"/>
    <property type="match status" value="2"/>
</dbReference>
<keyword evidence="3" id="KW-0479">Metal-binding</keyword>
<evidence type="ECO:0000256" key="3">
    <source>
        <dbReference type="ARBA" id="ARBA00022723"/>
    </source>
</evidence>
<reference evidence="12" key="1">
    <citation type="journal article" date="2018" name="Nat. Microbiol.">
        <title>Leveraging single-cell genomics to expand the fungal tree of life.</title>
        <authorList>
            <person name="Ahrendt S.R."/>
            <person name="Quandt C.A."/>
            <person name="Ciobanu D."/>
            <person name="Clum A."/>
            <person name="Salamov A."/>
            <person name="Andreopoulos B."/>
            <person name="Cheng J.F."/>
            <person name="Woyke T."/>
            <person name="Pelin A."/>
            <person name="Henrissat B."/>
            <person name="Reynolds N.K."/>
            <person name="Benny G.L."/>
            <person name="Smith M.E."/>
            <person name="James T.Y."/>
            <person name="Grigoriev I.V."/>
        </authorList>
    </citation>
    <scope>NUCLEOTIDE SEQUENCE [LARGE SCALE GENOMIC DNA]</scope>
    <source>
        <strain evidence="12">CSF55</strain>
    </source>
</reference>
<dbReference type="Pfam" id="PF00641">
    <property type="entry name" value="Zn_ribbon_RanBP"/>
    <property type="match status" value="1"/>
</dbReference>
<keyword evidence="8" id="KW-0967">Endosome</keyword>
<keyword evidence="8" id="KW-0963">Cytoplasm</keyword>
<dbReference type="InterPro" id="IPR040608">
    <property type="entry name" value="Snf8/Vps36"/>
</dbReference>
<evidence type="ECO:0000256" key="7">
    <source>
        <dbReference type="PROSITE-ProRule" id="PRU00322"/>
    </source>
</evidence>
<evidence type="ECO:0000256" key="8">
    <source>
        <dbReference type="RuleBase" id="RU367095"/>
    </source>
</evidence>
<dbReference type="InterPro" id="IPR001876">
    <property type="entry name" value="Znf_RanBP2"/>
</dbReference>
<dbReference type="GO" id="GO:0008270">
    <property type="term" value="F:zinc ion binding"/>
    <property type="evidence" value="ECO:0007669"/>
    <property type="project" value="UniProtKB-KW"/>
</dbReference>
<dbReference type="GO" id="GO:0043328">
    <property type="term" value="P:protein transport to vacuole involved in ubiquitin-dependent protein catabolic process via the multivesicular body sorting pathway"/>
    <property type="evidence" value="ECO:0007669"/>
    <property type="project" value="UniProtKB-UniRule"/>
</dbReference>
<dbReference type="PROSITE" id="PS01358">
    <property type="entry name" value="ZF_RANBP2_1"/>
    <property type="match status" value="1"/>
</dbReference>
<dbReference type="SUPFAM" id="SSF90209">
    <property type="entry name" value="Ran binding protein zinc finger-like"/>
    <property type="match status" value="1"/>
</dbReference>
<dbReference type="GO" id="GO:0032266">
    <property type="term" value="F:phosphatidylinositol-3-phosphate binding"/>
    <property type="evidence" value="ECO:0007669"/>
    <property type="project" value="UniProtKB-UniRule"/>
</dbReference>
<dbReference type="Gene3D" id="4.10.1060.10">
    <property type="entry name" value="Zinc finger, RanBP2-type"/>
    <property type="match status" value="1"/>
</dbReference>
<dbReference type="SUPFAM" id="SSF46785">
    <property type="entry name" value="Winged helix' DNA-binding domain"/>
    <property type="match status" value="1"/>
</dbReference>
<protein>
    <recommendedName>
        <fullName evidence="8">Vacuolar protein-sorting-associated protein 36</fullName>
    </recommendedName>
    <alternativeName>
        <fullName evidence="8">ESCRT-II complex subunit VPS36</fullName>
    </alternativeName>
</protein>
<dbReference type="SMART" id="SM00547">
    <property type="entry name" value="ZnF_RBZ"/>
    <property type="match status" value="2"/>
</dbReference>